<protein>
    <recommendedName>
        <fullName evidence="3">Protein-tyrosine-phosphatase</fullName>
    </recommendedName>
</protein>
<dbReference type="Pfam" id="PF19567">
    <property type="entry name" value="CpsB_CapC"/>
    <property type="match status" value="1"/>
</dbReference>
<dbReference type="AlphaFoldDB" id="A0A645EIA2"/>
<dbReference type="PIRSF" id="PIRSF016557">
    <property type="entry name" value="Caps_synth_CpsB"/>
    <property type="match status" value="1"/>
</dbReference>
<accession>A0A645EIA2</accession>
<dbReference type="Gene3D" id="3.20.20.140">
    <property type="entry name" value="Metal-dependent hydrolases"/>
    <property type="match status" value="1"/>
</dbReference>
<dbReference type="SUPFAM" id="SSF89550">
    <property type="entry name" value="PHP domain-like"/>
    <property type="match status" value="1"/>
</dbReference>
<dbReference type="PANTHER" id="PTHR39181">
    <property type="entry name" value="TYROSINE-PROTEIN PHOSPHATASE YWQE"/>
    <property type="match status" value="1"/>
</dbReference>
<reference evidence="2" key="1">
    <citation type="submission" date="2019-08" db="EMBL/GenBank/DDBJ databases">
        <authorList>
            <person name="Kucharzyk K."/>
            <person name="Murdoch R.W."/>
            <person name="Higgins S."/>
            <person name="Loffler F."/>
        </authorList>
    </citation>
    <scope>NUCLEOTIDE SEQUENCE</scope>
</reference>
<organism evidence="2">
    <name type="scientific">bioreactor metagenome</name>
    <dbReference type="NCBI Taxonomy" id="1076179"/>
    <lineage>
        <taxon>unclassified sequences</taxon>
        <taxon>metagenomes</taxon>
        <taxon>ecological metagenomes</taxon>
    </lineage>
</organism>
<proteinExistence type="predicted"/>
<evidence type="ECO:0000256" key="1">
    <source>
        <dbReference type="ARBA" id="ARBA00022801"/>
    </source>
</evidence>
<dbReference type="EMBL" id="VSSQ01047669">
    <property type="protein sequence ID" value="MPN01671.1"/>
    <property type="molecule type" value="Genomic_DNA"/>
</dbReference>
<dbReference type="GO" id="GO:0004725">
    <property type="term" value="F:protein tyrosine phosphatase activity"/>
    <property type="evidence" value="ECO:0007669"/>
    <property type="project" value="InterPro"/>
</dbReference>
<dbReference type="GO" id="GO:0030145">
    <property type="term" value="F:manganese ion binding"/>
    <property type="evidence" value="ECO:0007669"/>
    <property type="project" value="InterPro"/>
</dbReference>
<sequence>MIIIPIMKVNNMVDIHCHILPGIDDGPGNVEESIEMAKRAESNGTKVIVATPHYIESEGYKSYLYNLEILNNLKNRLLNGQIKIEILLGNEVFITPNTIELLENNEIATINRTKYILIELPVVDIPGYIDQVIFSLRLKGIYPIFAHPERNLKIIKNPNILYDFIKRGALVQLNLSSLEKGSKDSIGKTAGILLENSMVHFIASDAHSSSKYNLSLIHAFKIAGRYTSKKNLEKFLYDNPLKVINDEELTIDEPVKYNKKTLLFYH</sequence>
<evidence type="ECO:0000313" key="2">
    <source>
        <dbReference type="EMBL" id="MPN01671.1"/>
    </source>
</evidence>
<gene>
    <name evidence="2" type="ORF">SDC9_148882</name>
</gene>
<dbReference type="InterPro" id="IPR016195">
    <property type="entry name" value="Pol/histidinol_Pase-like"/>
</dbReference>
<dbReference type="InterPro" id="IPR016667">
    <property type="entry name" value="Caps_polysacc_synth_CpsB/CapC"/>
</dbReference>
<evidence type="ECO:0008006" key="3">
    <source>
        <dbReference type="Google" id="ProtNLM"/>
    </source>
</evidence>
<dbReference type="PANTHER" id="PTHR39181:SF1">
    <property type="entry name" value="TYROSINE-PROTEIN PHOSPHATASE YWQE"/>
    <property type="match status" value="1"/>
</dbReference>
<comment type="caution">
    <text evidence="2">The sequence shown here is derived from an EMBL/GenBank/DDBJ whole genome shotgun (WGS) entry which is preliminary data.</text>
</comment>
<keyword evidence="1" id="KW-0378">Hydrolase</keyword>
<name>A0A645EIA2_9ZZZZ</name>